<dbReference type="Proteomes" id="UP000316852">
    <property type="component" value="Unassembled WGS sequence"/>
</dbReference>
<dbReference type="GO" id="GO:0043022">
    <property type="term" value="F:ribosome binding"/>
    <property type="evidence" value="ECO:0007669"/>
    <property type="project" value="TreeGrafter"/>
</dbReference>
<evidence type="ECO:0000313" key="3">
    <source>
        <dbReference type="EMBL" id="TMQ58438.1"/>
    </source>
</evidence>
<name>A0A538T473_UNCEI</name>
<dbReference type="GO" id="GO:0004045">
    <property type="term" value="F:peptidyl-tRNA hydrolase activity"/>
    <property type="evidence" value="ECO:0007669"/>
    <property type="project" value="UniProtKB-EC"/>
</dbReference>
<dbReference type="PANTHER" id="PTHR47814">
    <property type="entry name" value="PEPTIDYL-TRNA HYDROLASE ARFB"/>
    <property type="match status" value="1"/>
</dbReference>
<dbReference type="EC" id="3.1.1.29" evidence="3"/>
<dbReference type="PANTHER" id="PTHR47814:SF1">
    <property type="entry name" value="PEPTIDYL-TRNA HYDROLASE ARFB"/>
    <property type="match status" value="1"/>
</dbReference>
<sequence length="155" mass="17491">MRRETRPGGPRGHSQPRPRAGKVPVHEIEFRTSHSSGPGGQNVNKLETRVEARWKLRESGAITPEERARLEAILGARIGPRGILRVTSQRYRSQSRNKEAALARLQEIVAEALTPRKERHATAPTQKSEESRIAQKKRRSRIKRLRALKDEEAGG</sequence>
<proteinExistence type="predicted"/>
<feature type="compositionally biased region" description="Basic residues" evidence="1">
    <location>
        <begin position="134"/>
        <end position="146"/>
    </location>
</feature>
<feature type="region of interest" description="Disordered" evidence="1">
    <location>
        <begin position="1"/>
        <end position="25"/>
    </location>
</feature>
<dbReference type="Gene3D" id="3.30.160.20">
    <property type="match status" value="1"/>
</dbReference>
<comment type="caution">
    <text evidence="3">The sequence shown here is derived from an EMBL/GenBank/DDBJ whole genome shotgun (WGS) entry which is preliminary data.</text>
</comment>
<dbReference type="SUPFAM" id="SSF110916">
    <property type="entry name" value="Peptidyl-tRNA hydrolase domain-like"/>
    <property type="match status" value="1"/>
</dbReference>
<reference evidence="3 4" key="1">
    <citation type="journal article" date="2019" name="Nat. Microbiol.">
        <title>Mediterranean grassland soil C-N compound turnover is dependent on rainfall and depth, and is mediated by genomically divergent microorganisms.</title>
        <authorList>
            <person name="Diamond S."/>
            <person name="Andeer P.F."/>
            <person name="Li Z."/>
            <person name="Crits-Christoph A."/>
            <person name="Burstein D."/>
            <person name="Anantharaman K."/>
            <person name="Lane K.R."/>
            <person name="Thomas B.C."/>
            <person name="Pan C."/>
            <person name="Northen T.R."/>
            <person name="Banfield J.F."/>
        </authorList>
    </citation>
    <scope>NUCLEOTIDE SEQUENCE [LARGE SCALE GENOMIC DNA]</scope>
    <source>
        <strain evidence="3">WS_6</strain>
    </source>
</reference>
<dbReference type="GO" id="GO:0003747">
    <property type="term" value="F:translation release factor activity"/>
    <property type="evidence" value="ECO:0007669"/>
    <property type="project" value="InterPro"/>
</dbReference>
<feature type="domain" description="Prokaryotic-type class I peptide chain release factors" evidence="2">
    <location>
        <begin position="22"/>
        <end position="146"/>
    </location>
</feature>
<dbReference type="NCBIfam" id="NF006718">
    <property type="entry name" value="PRK09256.1"/>
    <property type="match status" value="1"/>
</dbReference>
<keyword evidence="3" id="KW-0378">Hydrolase</keyword>
<dbReference type="EMBL" id="VBOW01000035">
    <property type="protein sequence ID" value="TMQ58438.1"/>
    <property type="molecule type" value="Genomic_DNA"/>
</dbReference>
<dbReference type="Pfam" id="PF00472">
    <property type="entry name" value="RF-1"/>
    <property type="match status" value="1"/>
</dbReference>
<evidence type="ECO:0000313" key="4">
    <source>
        <dbReference type="Proteomes" id="UP000316852"/>
    </source>
</evidence>
<dbReference type="GO" id="GO:0072344">
    <property type="term" value="P:rescue of stalled ribosome"/>
    <property type="evidence" value="ECO:0007669"/>
    <property type="project" value="TreeGrafter"/>
</dbReference>
<gene>
    <name evidence="3" type="ORF">E6K76_07980</name>
</gene>
<feature type="region of interest" description="Disordered" evidence="1">
    <location>
        <begin position="113"/>
        <end position="155"/>
    </location>
</feature>
<organism evidence="3 4">
    <name type="scientific">Eiseniibacteriota bacterium</name>
    <dbReference type="NCBI Taxonomy" id="2212470"/>
    <lineage>
        <taxon>Bacteria</taxon>
        <taxon>Candidatus Eiseniibacteriota</taxon>
    </lineage>
</organism>
<evidence type="ECO:0000256" key="1">
    <source>
        <dbReference type="SAM" id="MobiDB-lite"/>
    </source>
</evidence>
<protein>
    <submittedName>
        <fullName evidence="3">Aminoacyl-tRNA hydrolase</fullName>
        <ecNumber evidence="3">3.1.1.29</ecNumber>
    </submittedName>
</protein>
<accession>A0A538T473</accession>
<dbReference type="AlphaFoldDB" id="A0A538T473"/>
<evidence type="ECO:0000259" key="2">
    <source>
        <dbReference type="Pfam" id="PF00472"/>
    </source>
</evidence>
<dbReference type="InterPro" id="IPR000352">
    <property type="entry name" value="Pep_chain_release_fac_I"/>
</dbReference>